<dbReference type="Proteomes" id="UP000799291">
    <property type="component" value="Unassembled WGS sequence"/>
</dbReference>
<feature type="domain" description="Retrovirus-related Pol polyprotein from transposon TNT 1-94-like beta-barrel" evidence="2">
    <location>
        <begin position="178"/>
        <end position="263"/>
    </location>
</feature>
<proteinExistence type="predicted"/>
<keyword evidence="4" id="KW-1185">Reference proteome</keyword>
<protein>
    <recommendedName>
        <fullName evidence="2">Retrovirus-related Pol polyprotein from transposon TNT 1-94-like beta-barrel domain-containing protein</fullName>
    </recommendedName>
</protein>
<dbReference type="EMBL" id="MU005571">
    <property type="protein sequence ID" value="KAF2690362.1"/>
    <property type="molecule type" value="Genomic_DNA"/>
</dbReference>
<dbReference type="InterPro" id="IPR054722">
    <property type="entry name" value="PolX-like_BBD"/>
</dbReference>
<sequence>MKPMFDSDDVKGSFFLATLPDTMDNVIDNLSTRAITAFKDIEPKILDISEKHSLDVDSAAYIARSAGRQPASRQPQRQECTWCRKHQLTYIGHVYNNCNELRRYQEQQKEKKKTPTGNRTGGKRHKGNSANATDPADGDSDSGYEVTGFTTNGKRIRDNDVSAYAAIRLPSALDPPVWLFDTGASRHMSGCADDFISLLPKTMGTITVAGGIKLPIQGTGTVRIRLRLPDDSTTIAELTNVLYSSELYNTRLFSWSYVRQHGYELRALRDDLYLSRNGKYALWAKHTKGSLRTEYQFPGHCWPVHQGPRFSRPTNR</sequence>
<dbReference type="OrthoDB" id="3791653at2759"/>
<name>A0A6G1JIJ0_9PLEO</name>
<gene>
    <name evidence="3" type="ORF">K458DRAFT_439359</name>
</gene>
<evidence type="ECO:0000313" key="4">
    <source>
        <dbReference type="Proteomes" id="UP000799291"/>
    </source>
</evidence>
<dbReference type="Pfam" id="PF22936">
    <property type="entry name" value="Pol_BBD"/>
    <property type="match status" value="1"/>
</dbReference>
<evidence type="ECO:0000256" key="1">
    <source>
        <dbReference type="SAM" id="MobiDB-lite"/>
    </source>
</evidence>
<dbReference type="AlphaFoldDB" id="A0A6G1JIJ0"/>
<feature type="region of interest" description="Disordered" evidence="1">
    <location>
        <begin position="106"/>
        <end position="145"/>
    </location>
</feature>
<reference evidence="3" key="1">
    <citation type="journal article" date="2020" name="Stud. Mycol.">
        <title>101 Dothideomycetes genomes: a test case for predicting lifestyles and emergence of pathogens.</title>
        <authorList>
            <person name="Haridas S."/>
            <person name="Albert R."/>
            <person name="Binder M."/>
            <person name="Bloem J."/>
            <person name="Labutti K."/>
            <person name="Salamov A."/>
            <person name="Andreopoulos B."/>
            <person name="Baker S."/>
            <person name="Barry K."/>
            <person name="Bills G."/>
            <person name="Bluhm B."/>
            <person name="Cannon C."/>
            <person name="Castanera R."/>
            <person name="Culley D."/>
            <person name="Daum C."/>
            <person name="Ezra D."/>
            <person name="Gonzalez J."/>
            <person name="Henrissat B."/>
            <person name="Kuo A."/>
            <person name="Liang C."/>
            <person name="Lipzen A."/>
            <person name="Lutzoni F."/>
            <person name="Magnuson J."/>
            <person name="Mondo S."/>
            <person name="Nolan M."/>
            <person name="Ohm R."/>
            <person name="Pangilinan J."/>
            <person name="Park H.-J."/>
            <person name="Ramirez L."/>
            <person name="Alfaro M."/>
            <person name="Sun H."/>
            <person name="Tritt A."/>
            <person name="Yoshinaga Y."/>
            <person name="Zwiers L.-H."/>
            <person name="Turgeon B."/>
            <person name="Goodwin S."/>
            <person name="Spatafora J."/>
            <person name="Crous P."/>
            <person name="Grigoriev I."/>
        </authorList>
    </citation>
    <scope>NUCLEOTIDE SEQUENCE</scope>
    <source>
        <strain evidence="3">CBS 122367</strain>
    </source>
</reference>
<evidence type="ECO:0000259" key="2">
    <source>
        <dbReference type="Pfam" id="PF22936"/>
    </source>
</evidence>
<accession>A0A6G1JIJ0</accession>
<organism evidence="3 4">
    <name type="scientific">Lentithecium fluviatile CBS 122367</name>
    <dbReference type="NCBI Taxonomy" id="1168545"/>
    <lineage>
        <taxon>Eukaryota</taxon>
        <taxon>Fungi</taxon>
        <taxon>Dikarya</taxon>
        <taxon>Ascomycota</taxon>
        <taxon>Pezizomycotina</taxon>
        <taxon>Dothideomycetes</taxon>
        <taxon>Pleosporomycetidae</taxon>
        <taxon>Pleosporales</taxon>
        <taxon>Massarineae</taxon>
        <taxon>Lentitheciaceae</taxon>
        <taxon>Lentithecium</taxon>
    </lineage>
</organism>
<evidence type="ECO:0000313" key="3">
    <source>
        <dbReference type="EMBL" id="KAF2690362.1"/>
    </source>
</evidence>